<sequence>MSVWFTSLAVLLLITLAGALIRVWRGPAPADRMMAAQLAGTGGVAVILLLAAATKNWLMLDVALVLALLAAFAAVGFVKAASRNGVGDPEADEEAAP</sequence>
<dbReference type="OrthoDB" id="7877056at2"/>
<proteinExistence type="inferred from homology"/>
<protein>
    <recommendedName>
        <fullName evidence="11">Multiple resistance and pH regulation protein F</fullName>
    </recommendedName>
</protein>
<dbReference type="RefSeq" id="WP_127071526.1">
    <property type="nucleotide sequence ID" value="NZ_BMKB01000008.1"/>
</dbReference>
<dbReference type="InterPro" id="IPR007208">
    <property type="entry name" value="MrpF/PhaF-like"/>
</dbReference>
<feature type="transmembrane region" description="Helical" evidence="8">
    <location>
        <begin position="60"/>
        <end position="78"/>
    </location>
</feature>
<evidence type="ECO:0000256" key="6">
    <source>
        <dbReference type="ARBA" id="ARBA00022989"/>
    </source>
</evidence>
<evidence type="ECO:0000256" key="4">
    <source>
        <dbReference type="ARBA" id="ARBA00022475"/>
    </source>
</evidence>
<keyword evidence="5 8" id="KW-0812">Transmembrane</keyword>
<name>A0A916RPX2_9HYPH</name>
<evidence type="ECO:0000256" key="2">
    <source>
        <dbReference type="ARBA" id="ARBA00009212"/>
    </source>
</evidence>
<dbReference type="PANTHER" id="PTHR34702">
    <property type="entry name" value="NA(+)/H(+) ANTIPORTER SUBUNIT F1"/>
    <property type="match status" value="1"/>
</dbReference>
<comment type="similarity">
    <text evidence="2">Belongs to the CPA3 antiporters (TC 2.A.63) subunit F family.</text>
</comment>
<dbReference type="GO" id="GO:0015385">
    <property type="term" value="F:sodium:proton antiporter activity"/>
    <property type="evidence" value="ECO:0007669"/>
    <property type="project" value="TreeGrafter"/>
</dbReference>
<evidence type="ECO:0000313" key="10">
    <source>
        <dbReference type="Proteomes" id="UP000596977"/>
    </source>
</evidence>
<dbReference type="Proteomes" id="UP000596977">
    <property type="component" value="Unassembled WGS sequence"/>
</dbReference>
<dbReference type="GO" id="GO:0005886">
    <property type="term" value="C:plasma membrane"/>
    <property type="evidence" value="ECO:0007669"/>
    <property type="project" value="UniProtKB-SubCell"/>
</dbReference>
<keyword evidence="6 8" id="KW-1133">Transmembrane helix</keyword>
<evidence type="ECO:0000256" key="3">
    <source>
        <dbReference type="ARBA" id="ARBA00022448"/>
    </source>
</evidence>
<evidence type="ECO:0000256" key="5">
    <source>
        <dbReference type="ARBA" id="ARBA00022692"/>
    </source>
</evidence>
<dbReference type="EMBL" id="BMKB01000008">
    <property type="protein sequence ID" value="GGA61896.1"/>
    <property type="molecule type" value="Genomic_DNA"/>
</dbReference>
<evidence type="ECO:0000256" key="7">
    <source>
        <dbReference type="ARBA" id="ARBA00023136"/>
    </source>
</evidence>
<organism evidence="9 10">
    <name type="scientific">Pelagibacterium lentulum</name>
    <dbReference type="NCBI Taxonomy" id="2029865"/>
    <lineage>
        <taxon>Bacteria</taxon>
        <taxon>Pseudomonadati</taxon>
        <taxon>Pseudomonadota</taxon>
        <taxon>Alphaproteobacteria</taxon>
        <taxon>Hyphomicrobiales</taxon>
        <taxon>Devosiaceae</taxon>
        <taxon>Pelagibacterium</taxon>
    </lineage>
</organism>
<evidence type="ECO:0008006" key="11">
    <source>
        <dbReference type="Google" id="ProtNLM"/>
    </source>
</evidence>
<reference evidence="9 10" key="1">
    <citation type="journal article" date="2014" name="Int. J. Syst. Evol. Microbiol.">
        <title>Complete genome sequence of Corynebacterium casei LMG S-19264T (=DSM 44701T), isolated from a smear-ripened cheese.</title>
        <authorList>
            <consortium name="US DOE Joint Genome Institute (JGI-PGF)"/>
            <person name="Walter F."/>
            <person name="Albersmeier A."/>
            <person name="Kalinowski J."/>
            <person name="Ruckert C."/>
        </authorList>
    </citation>
    <scope>NUCLEOTIDE SEQUENCE [LARGE SCALE GENOMIC DNA]</scope>
    <source>
        <strain evidence="9 10">CGMCC 1.15896</strain>
    </source>
</reference>
<feature type="transmembrane region" description="Helical" evidence="8">
    <location>
        <begin position="35"/>
        <end position="53"/>
    </location>
</feature>
<keyword evidence="10" id="KW-1185">Reference proteome</keyword>
<keyword evidence="7 8" id="KW-0472">Membrane</keyword>
<comment type="caution">
    <text evidence="9">The sequence shown here is derived from an EMBL/GenBank/DDBJ whole genome shotgun (WGS) entry which is preliminary data.</text>
</comment>
<gene>
    <name evidence="9" type="ORF">GCM10011499_35250</name>
</gene>
<evidence type="ECO:0000313" key="9">
    <source>
        <dbReference type="EMBL" id="GGA61896.1"/>
    </source>
</evidence>
<dbReference type="AlphaFoldDB" id="A0A916RPX2"/>
<accession>A0A916RPX2</accession>
<evidence type="ECO:0000256" key="1">
    <source>
        <dbReference type="ARBA" id="ARBA00004651"/>
    </source>
</evidence>
<comment type="subcellular location">
    <subcellularLocation>
        <location evidence="1">Cell membrane</location>
        <topology evidence="1">Multi-pass membrane protein</topology>
    </subcellularLocation>
</comment>
<dbReference type="Pfam" id="PF04066">
    <property type="entry name" value="MrpF_PhaF"/>
    <property type="match status" value="1"/>
</dbReference>
<dbReference type="PANTHER" id="PTHR34702:SF1">
    <property type="entry name" value="NA(+)_H(+) ANTIPORTER SUBUNIT F"/>
    <property type="match status" value="1"/>
</dbReference>
<keyword evidence="4" id="KW-1003">Cell membrane</keyword>
<evidence type="ECO:0000256" key="8">
    <source>
        <dbReference type="SAM" id="Phobius"/>
    </source>
</evidence>
<keyword evidence="3" id="KW-0813">Transport</keyword>